<keyword evidence="1" id="KW-0472">Membrane</keyword>
<dbReference type="PANTHER" id="PTHR35793:SF2">
    <property type="entry name" value="INNER MEMBRANE PROTEIN YJIG"/>
    <property type="match status" value="1"/>
</dbReference>
<organism evidence="3 4">
    <name type="scientific">Candidatus Competibacter phosphatis</name>
    <dbReference type="NCBI Taxonomy" id="221280"/>
    <lineage>
        <taxon>Bacteria</taxon>
        <taxon>Pseudomonadati</taxon>
        <taxon>Pseudomonadota</taxon>
        <taxon>Gammaproteobacteria</taxon>
        <taxon>Candidatus Competibacteraceae</taxon>
        <taxon>Candidatus Competibacter</taxon>
    </lineage>
</organism>
<feature type="transmembrane region" description="Helical" evidence="1">
    <location>
        <begin position="125"/>
        <end position="143"/>
    </location>
</feature>
<dbReference type="EMBL" id="SPMZ01000061">
    <property type="protein sequence ID" value="NMQ20765.1"/>
    <property type="molecule type" value="Genomic_DNA"/>
</dbReference>
<protein>
    <submittedName>
        <fullName evidence="3">Nucleoside recognition family protein</fullName>
    </submittedName>
</protein>
<dbReference type="InterPro" id="IPR052549">
    <property type="entry name" value="SpmB"/>
</dbReference>
<sequence>MDILIDVILRAGRSAVELSLFVLLPVMIVMLSLMRLLEARGVLDWIVHRLAPLLKPIGLTGLGVFAALQISFVSFAAPVATLTMMEQRGASDRHIAATLAMVMAMAQANVMIPMTAMGLDFGTTLGLSLLGGLLAAAATYYLFGRNLSAEEGVLDETLHHAVVNSGKGVLDVINRAGAEAFKIAVGSIPMLVLALVIVMALRSTGAIDALTRGLAPFMAMLHWDPAMILPTLTKYIAGGTAMMGVMDEMLRNGAVTVATLNHGAGFLIHPLDLAGVAVLVSAGRRVAGVWRPAVLGAAVGIAVRTVGHALFT</sequence>
<dbReference type="InterPro" id="IPR011642">
    <property type="entry name" value="Gate_dom"/>
</dbReference>
<accession>A0ABX1TQY3</accession>
<feature type="transmembrane region" description="Helical" evidence="1">
    <location>
        <begin position="183"/>
        <end position="201"/>
    </location>
</feature>
<evidence type="ECO:0000259" key="2">
    <source>
        <dbReference type="Pfam" id="PF07670"/>
    </source>
</evidence>
<gene>
    <name evidence="3" type="ORF">E4P82_17130</name>
</gene>
<dbReference type="Proteomes" id="UP000760480">
    <property type="component" value="Unassembled WGS sequence"/>
</dbReference>
<reference evidence="3 4" key="1">
    <citation type="submission" date="2019-03" db="EMBL/GenBank/DDBJ databases">
        <title>Metabolic reconstructions from genomes of highly enriched 'Candidatus Accumulibacter' and 'Candidatus Competibacter' bioreactor populations.</title>
        <authorList>
            <person name="Annavajhala M.K."/>
            <person name="Welles L."/>
            <person name="Abbas B."/>
            <person name="Sorokin D."/>
            <person name="Park H."/>
            <person name="Van Loosdrecht M."/>
            <person name="Chandran K."/>
        </authorList>
    </citation>
    <scope>NUCLEOTIDE SEQUENCE [LARGE SCALE GENOMIC DNA]</scope>
    <source>
        <strain evidence="3 4">SBR_G</strain>
    </source>
</reference>
<feature type="transmembrane region" description="Helical" evidence="1">
    <location>
        <begin position="95"/>
        <end position="119"/>
    </location>
</feature>
<evidence type="ECO:0000313" key="3">
    <source>
        <dbReference type="EMBL" id="NMQ20765.1"/>
    </source>
</evidence>
<keyword evidence="1" id="KW-1133">Transmembrane helix</keyword>
<feature type="transmembrane region" description="Helical" evidence="1">
    <location>
        <begin position="18"/>
        <end position="37"/>
    </location>
</feature>
<evidence type="ECO:0000256" key="1">
    <source>
        <dbReference type="SAM" id="Phobius"/>
    </source>
</evidence>
<dbReference type="RefSeq" id="WP_169250026.1">
    <property type="nucleotide sequence ID" value="NZ_SPMZ01000061.1"/>
</dbReference>
<dbReference type="PANTHER" id="PTHR35793">
    <property type="entry name" value="INNER MEMBRANE PROTEIN YJIG"/>
    <property type="match status" value="1"/>
</dbReference>
<feature type="domain" description="Nucleoside transporter/FeoB GTPase Gate" evidence="2">
    <location>
        <begin position="20"/>
        <end position="109"/>
    </location>
</feature>
<name>A0ABX1TQY3_9GAMM</name>
<proteinExistence type="predicted"/>
<keyword evidence="4" id="KW-1185">Reference proteome</keyword>
<comment type="caution">
    <text evidence="3">The sequence shown here is derived from an EMBL/GenBank/DDBJ whole genome shotgun (WGS) entry which is preliminary data.</text>
</comment>
<feature type="transmembrane region" description="Helical" evidence="1">
    <location>
        <begin position="57"/>
        <end position="83"/>
    </location>
</feature>
<dbReference type="Pfam" id="PF07670">
    <property type="entry name" value="Gate"/>
    <property type="match status" value="1"/>
</dbReference>
<evidence type="ECO:0000313" key="4">
    <source>
        <dbReference type="Proteomes" id="UP000760480"/>
    </source>
</evidence>
<keyword evidence="1" id="KW-0812">Transmembrane</keyword>